<evidence type="ECO:0000313" key="10">
    <source>
        <dbReference type="Proteomes" id="UP000825935"/>
    </source>
</evidence>
<dbReference type="PANTHER" id="PTHR31953">
    <property type="entry name" value="BETA-FRUCTOFURANOSIDASE, INSOLUBLE ISOENZYME CWINV1-RELATED"/>
    <property type="match status" value="1"/>
</dbReference>
<organism evidence="9 10">
    <name type="scientific">Ceratopteris richardii</name>
    <name type="common">Triangle waterfern</name>
    <dbReference type="NCBI Taxonomy" id="49495"/>
    <lineage>
        <taxon>Eukaryota</taxon>
        <taxon>Viridiplantae</taxon>
        <taxon>Streptophyta</taxon>
        <taxon>Embryophyta</taxon>
        <taxon>Tracheophyta</taxon>
        <taxon>Polypodiopsida</taxon>
        <taxon>Polypodiidae</taxon>
        <taxon>Polypodiales</taxon>
        <taxon>Pteridineae</taxon>
        <taxon>Pteridaceae</taxon>
        <taxon>Parkerioideae</taxon>
        <taxon>Ceratopteris</taxon>
    </lineage>
</organism>
<keyword evidence="2 4" id="KW-0378">Hydrolase</keyword>
<protein>
    <recommendedName>
        <fullName evidence="11">Beta-fructofuranosidase</fullName>
    </recommendedName>
</protein>
<dbReference type="Pfam" id="PF00251">
    <property type="entry name" value="Glyco_hydro_32N"/>
    <property type="match status" value="1"/>
</dbReference>
<dbReference type="SMART" id="SM00640">
    <property type="entry name" value="Glyco_32"/>
    <property type="match status" value="1"/>
</dbReference>
<name>A0A8T2STB2_CERRI</name>
<gene>
    <name evidence="9" type="ORF">KP509_18G082000</name>
</gene>
<evidence type="ECO:0000256" key="2">
    <source>
        <dbReference type="ARBA" id="ARBA00022801"/>
    </source>
</evidence>
<dbReference type="InterPro" id="IPR013320">
    <property type="entry name" value="ConA-like_dom_sf"/>
</dbReference>
<evidence type="ECO:0000256" key="5">
    <source>
        <dbReference type="SAM" id="MobiDB-lite"/>
    </source>
</evidence>
<dbReference type="AlphaFoldDB" id="A0A8T2STB2"/>
<dbReference type="InterPro" id="IPR001362">
    <property type="entry name" value="Glyco_hydro_32"/>
</dbReference>
<proteinExistence type="inferred from homology"/>
<dbReference type="SUPFAM" id="SSF49899">
    <property type="entry name" value="Concanavalin A-like lectins/glucanases"/>
    <property type="match status" value="1"/>
</dbReference>
<dbReference type="SUPFAM" id="SSF75005">
    <property type="entry name" value="Arabinanase/levansucrase/invertase"/>
    <property type="match status" value="1"/>
</dbReference>
<dbReference type="InterPro" id="IPR018053">
    <property type="entry name" value="Glyco_hydro_32_AS"/>
</dbReference>
<dbReference type="GO" id="GO:0005975">
    <property type="term" value="P:carbohydrate metabolic process"/>
    <property type="evidence" value="ECO:0007669"/>
    <property type="project" value="InterPro"/>
</dbReference>
<feature type="domain" description="Glycosyl hydrolase family 32 C-terminal" evidence="8">
    <location>
        <begin position="531"/>
        <end position="716"/>
    </location>
</feature>
<dbReference type="EMBL" id="CM035423">
    <property type="protein sequence ID" value="KAH7366512.1"/>
    <property type="molecule type" value="Genomic_DNA"/>
</dbReference>
<evidence type="ECO:0000256" key="3">
    <source>
        <dbReference type="ARBA" id="ARBA00023295"/>
    </source>
</evidence>
<dbReference type="InterPro" id="IPR023296">
    <property type="entry name" value="Glyco_hydro_beta-prop_sf"/>
</dbReference>
<dbReference type="Proteomes" id="UP000825935">
    <property type="component" value="Chromosome 18"/>
</dbReference>
<feature type="transmembrane region" description="Helical" evidence="6">
    <location>
        <begin position="59"/>
        <end position="81"/>
    </location>
</feature>
<evidence type="ECO:0000259" key="7">
    <source>
        <dbReference type="Pfam" id="PF00251"/>
    </source>
</evidence>
<sequence length="726" mass="82306">MMSEKQGSISDCGDDLFTSLEEPLLHHAGSEARMAKSDEHMLAGSTCSGRRARDSRYSVLVFPLLAALLLVAAMLCCAVVFRMASVLTGEEMFMSSPSTAARHGGLRASYTPKSKEPSEAELWPREDSPWNESAWESLRTAFHFQPPNNWMNDPNAPLFYNGWYHLFYQYNPKEAYWGLISWGHAVSKDLIHWLYVEPFAMVPDQWYDENGVWTGSATMLPLLLDGRGRGPSITAAATTSLEKEEQKRRWQQRREGDAQLIPGIMYTGSTNDSWQVQSLAFPSDPWEEDGLLVQWEKVADNPVLFPPDFINVTDFRDPTTAWWDDKRSLWMMVIGSHLRPTHTGIALLYQSADFLNWELVPHKFLHLTQGTGMWECVDFYPIPTSGEPRGLDTSVSEWAGGVKHVLKASMDDTKLDFYTIGHYDTESLTFTPDEEELDLGSGFRYDWGRYYASKTFYDPLLQRRILFGWVNESDTRDDDIIKGWSGVQSIPRQVWFDNLTQNSLIQWPIEEIKSLYNRTISLTSFTLESGGIFKVEEAQGAQWDITVSFTKPTLHVEQGPFMDDDSGGAVAPFFMGCNQNEILSRGALGPFGVSVLSSEDLQEQTRIYFYRLFMQENSTSNPSWKTLVCNDLSRSTMASHVDNGTYGGLVTVLQDEDELMLRILVDHSIVETFAQGGRTVITTRSYPTIALDRLANIYLFNDASTSIEVRSLTVHELSDINIHYIN</sequence>
<dbReference type="Pfam" id="PF08244">
    <property type="entry name" value="Glyco_hydro_32C"/>
    <property type="match status" value="1"/>
</dbReference>
<evidence type="ECO:0000256" key="1">
    <source>
        <dbReference type="ARBA" id="ARBA00009902"/>
    </source>
</evidence>
<dbReference type="Gene3D" id="2.115.10.20">
    <property type="entry name" value="Glycosyl hydrolase domain, family 43"/>
    <property type="match status" value="1"/>
</dbReference>
<dbReference type="PROSITE" id="PS00609">
    <property type="entry name" value="GLYCOSYL_HYDROL_F32"/>
    <property type="match status" value="1"/>
</dbReference>
<keyword evidence="3 4" id="KW-0326">Glycosidase</keyword>
<accession>A0A8T2STB2</accession>
<evidence type="ECO:0000313" key="9">
    <source>
        <dbReference type="EMBL" id="KAH7366512.1"/>
    </source>
</evidence>
<dbReference type="Gene3D" id="2.60.120.560">
    <property type="entry name" value="Exo-inulinase, domain 1"/>
    <property type="match status" value="1"/>
</dbReference>
<reference evidence="9" key="1">
    <citation type="submission" date="2021-08" db="EMBL/GenBank/DDBJ databases">
        <title>WGS assembly of Ceratopteris richardii.</title>
        <authorList>
            <person name="Marchant D.B."/>
            <person name="Chen G."/>
            <person name="Jenkins J."/>
            <person name="Shu S."/>
            <person name="Leebens-Mack J."/>
            <person name="Grimwood J."/>
            <person name="Schmutz J."/>
            <person name="Soltis P."/>
            <person name="Soltis D."/>
            <person name="Chen Z.-H."/>
        </authorList>
    </citation>
    <scope>NUCLEOTIDE SEQUENCE</scope>
    <source>
        <strain evidence="9">Whitten #5841</strain>
        <tissue evidence="9">Leaf</tissue>
    </source>
</reference>
<feature type="domain" description="Glycosyl hydrolase family 32 N-terminal" evidence="7">
    <location>
        <begin position="143"/>
        <end position="508"/>
    </location>
</feature>
<dbReference type="GO" id="GO:0004553">
    <property type="term" value="F:hydrolase activity, hydrolyzing O-glycosyl compounds"/>
    <property type="evidence" value="ECO:0007669"/>
    <property type="project" value="InterPro"/>
</dbReference>
<dbReference type="InterPro" id="IPR013148">
    <property type="entry name" value="Glyco_hydro_32_N"/>
</dbReference>
<dbReference type="CDD" id="cd18624">
    <property type="entry name" value="GH32_Fruct1-like"/>
    <property type="match status" value="1"/>
</dbReference>
<keyword evidence="10" id="KW-1185">Reference proteome</keyword>
<feature type="compositionally biased region" description="Basic and acidic residues" evidence="5">
    <location>
        <begin position="113"/>
        <end position="124"/>
    </location>
</feature>
<evidence type="ECO:0000259" key="8">
    <source>
        <dbReference type="Pfam" id="PF08244"/>
    </source>
</evidence>
<dbReference type="InterPro" id="IPR050551">
    <property type="entry name" value="Fructan_Metab_Enzymes"/>
</dbReference>
<feature type="region of interest" description="Disordered" evidence="5">
    <location>
        <begin position="99"/>
        <end position="124"/>
    </location>
</feature>
<keyword evidence="6" id="KW-0812">Transmembrane</keyword>
<evidence type="ECO:0000256" key="4">
    <source>
        <dbReference type="RuleBase" id="RU362110"/>
    </source>
</evidence>
<dbReference type="OrthoDB" id="202537at2759"/>
<keyword evidence="6" id="KW-1133">Transmembrane helix</keyword>
<comment type="caution">
    <text evidence="9">The sequence shown here is derived from an EMBL/GenBank/DDBJ whole genome shotgun (WGS) entry which is preliminary data.</text>
</comment>
<evidence type="ECO:0008006" key="11">
    <source>
        <dbReference type="Google" id="ProtNLM"/>
    </source>
</evidence>
<comment type="similarity">
    <text evidence="1 4">Belongs to the glycosyl hydrolase 32 family.</text>
</comment>
<evidence type="ECO:0000256" key="6">
    <source>
        <dbReference type="SAM" id="Phobius"/>
    </source>
</evidence>
<dbReference type="OMA" id="AMSPDEW"/>
<dbReference type="InterPro" id="IPR013189">
    <property type="entry name" value="Glyco_hydro_32_C"/>
</dbReference>
<keyword evidence="6" id="KW-0472">Membrane</keyword>